<keyword evidence="7" id="KW-0378">Hydrolase</keyword>
<dbReference type="CDD" id="cd01400">
    <property type="entry name" value="6PGL"/>
    <property type="match status" value="1"/>
</dbReference>
<dbReference type="Gene3D" id="3.40.50.1360">
    <property type="match status" value="1"/>
</dbReference>
<evidence type="ECO:0000256" key="3">
    <source>
        <dbReference type="ARBA" id="ARBA00004961"/>
    </source>
</evidence>
<dbReference type="GO" id="GO:0017057">
    <property type="term" value="F:6-phosphogluconolactonase activity"/>
    <property type="evidence" value="ECO:0007669"/>
    <property type="project" value="UniProtKB-UniRule"/>
</dbReference>
<comment type="pathway">
    <text evidence="3 7">Carbohydrate degradation; pentose phosphate pathway; D-ribulose 5-phosphate from D-glucose 6-phosphate (oxidative stage): step 2/3.</text>
</comment>
<dbReference type="InterPro" id="IPR005900">
    <property type="entry name" value="6-phosphogluconolactonase_DevB"/>
</dbReference>
<evidence type="ECO:0000256" key="2">
    <source>
        <dbReference type="ARBA" id="ARBA00002681"/>
    </source>
</evidence>
<evidence type="ECO:0000256" key="4">
    <source>
        <dbReference type="ARBA" id="ARBA00010662"/>
    </source>
</evidence>
<evidence type="ECO:0000259" key="8">
    <source>
        <dbReference type="Pfam" id="PF01182"/>
    </source>
</evidence>
<comment type="function">
    <text evidence="2 7">Hydrolysis of 6-phosphogluconolactone to 6-phosphogluconate.</text>
</comment>
<dbReference type="SUPFAM" id="SSF100950">
    <property type="entry name" value="NagB/RpiA/CoA transferase-like"/>
    <property type="match status" value="1"/>
</dbReference>
<reference evidence="9 10" key="1">
    <citation type="submission" date="2017-10" db="EMBL/GenBank/DDBJ databases">
        <title>Two draft genome sequences of Pusillimonas sp. strains isolated from a nitrate- and radionuclide-contaminated groundwater in Russia.</title>
        <authorList>
            <person name="Grouzdev D.S."/>
            <person name="Tourova T.P."/>
            <person name="Goeva M.A."/>
            <person name="Babich T.L."/>
            <person name="Sokolova D.S."/>
            <person name="Abdullin R."/>
            <person name="Poltaraus A.B."/>
            <person name="Toshchakov S.V."/>
            <person name="Nazina T.N."/>
        </authorList>
    </citation>
    <scope>NUCLEOTIDE SEQUENCE [LARGE SCALE GENOMIC DNA]</scope>
    <source>
        <strain evidence="9 10">JR1/69-2-13</strain>
    </source>
</reference>
<protein>
    <recommendedName>
        <fullName evidence="6 7">6-phosphogluconolactonase</fullName>
        <shortName evidence="7">6PGL</shortName>
        <ecNumber evidence="5 7">3.1.1.31</ecNumber>
    </recommendedName>
</protein>
<evidence type="ECO:0000256" key="1">
    <source>
        <dbReference type="ARBA" id="ARBA00000832"/>
    </source>
</evidence>
<evidence type="ECO:0000313" key="9">
    <source>
        <dbReference type="EMBL" id="PLC55219.1"/>
    </source>
</evidence>
<comment type="similarity">
    <text evidence="4 7">Belongs to the glucosamine/galactosamine-6-phosphate isomerase family. 6-phosphogluconolactonase subfamily.</text>
</comment>
<dbReference type="NCBIfam" id="TIGR01198">
    <property type="entry name" value="pgl"/>
    <property type="match status" value="1"/>
</dbReference>
<dbReference type="AlphaFoldDB" id="A0A2N4UJM8"/>
<dbReference type="InterPro" id="IPR037171">
    <property type="entry name" value="NagB/RpiA_transferase-like"/>
</dbReference>
<dbReference type="PANTHER" id="PTHR11054:SF0">
    <property type="entry name" value="6-PHOSPHOGLUCONOLACTONASE"/>
    <property type="match status" value="1"/>
</dbReference>
<dbReference type="InterPro" id="IPR039104">
    <property type="entry name" value="6PGL"/>
</dbReference>
<dbReference type="PANTHER" id="PTHR11054">
    <property type="entry name" value="6-PHOSPHOGLUCONOLACTONASE"/>
    <property type="match status" value="1"/>
</dbReference>
<sequence>MQHDFYEQQDCLDSMVDQIAAVLINAIERTGRAGLAVSGGRSPVHLFQRLSLEDLPWENVYVTLVDERFVAPDHPDSNELLVRTHLLKNRARRAQFTGLVSHPDDLALSVQEANHQSHKIDLALLGMGEDGHTASLFPDAPELAQALDTRASHRYIHVSPPLAAQQRISMTLAALLATGHLLLAISGPRKRRVLEQAALQPTPRLPVSYILSQTGVPLDVYWHP</sequence>
<comment type="caution">
    <text evidence="9">The sequence shown here is derived from an EMBL/GenBank/DDBJ whole genome shotgun (WGS) entry which is preliminary data.</text>
</comment>
<name>A0A2N4UJM8_9BURK</name>
<dbReference type="UniPathway" id="UPA00115">
    <property type="reaction ID" value="UER00409"/>
</dbReference>
<dbReference type="RefSeq" id="WP_102068543.1">
    <property type="nucleotide sequence ID" value="NZ_PDNV01000002.1"/>
</dbReference>
<gene>
    <name evidence="7 9" type="primary">pgl</name>
    <name evidence="9" type="ORF">CR155_03140</name>
</gene>
<dbReference type="GO" id="GO:0006098">
    <property type="term" value="P:pentose-phosphate shunt"/>
    <property type="evidence" value="ECO:0007669"/>
    <property type="project" value="UniProtKB-UniPathway"/>
</dbReference>
<keyword evidence="10" id="KW-1185">Reference proteome</keyword>
<evidence type="ECO:0000256" key="7">
    <source>
        <dbReference type="RuleBase" id="RU365095"/>
    </source>
</evidence>
<proteinExistence type="inferred from homology"/>
<dbReference type="EMBL" id="PDNV01000002">
    <property type="protein sequence ID" value="PLC55219.1"/>
    <property type="molecule type" value="Genomic_DNA"/>
</dbReference>
<organism evidence="9 10">
    <name type="scientific">Pollutimonas nitritireducens</name>
    <dbReference type="NCBI Taxonomy" id="2045209"/>
    <lineage>
        <taxon>Bacteria</taxon>
        <taxon>Pseudomonadati</taxon>
        <taxon>Pseudomonadota</taxon>
        <taxon>Betaproteobacteria</taxon>
        <taxon>Burkholderiales</taxon>
        <taxon>Alcaligenaceae</taxon>
        <taxon>Pollutimonas</taxon>
    </lineage>
</organism>
<dbReference type="EC" id="3.1.1.31" evidence="5 7"/>
<comment type="catalytic activity">
    <reaction evidence="1 7">
        <text>6-phospho-D-glucono-1,5-lactone + H2O = 6-phospho-D-gluconate + H(+)</text>
        <dbReference type="Rhea" id="RHEA:12556"/>
        <dbReference type="ChEBI" id="CHEBI:15377"/>
        <dbReference type="ChEBI" id="CHEBI:15378"/>
        <dbReference type="ChEBI" id="CHEBI:57955"/>
        <dbReference type="ChEBI" id="CHEBI:58759"/>
        <dbReference type="EC" id="3.1.1.31"/>
    </reaction>
</comment>
<evidence type="ECO:0000256" key="5">
    <source>
        <dbReference type="ARBA" id="ARBA00013198"/>
    </source>
</evidence>
<dbReference type="Pfam" id="PF01182">
    <property type="entry name" value="Glucosamine_iso"/>
    <property type="match status" value="1"/>
</dbReference>
<evidence type="ECO:0000313" key="10">
    <source>
        <dbReference type="Proteomes" id="UP000234328"/>
    </source>
</evidence>
<dbReference type="OrthoDB" id="9810967at2"/>
<evidence type="ECO:0000256" key="6">
    <source>
        <dbReference type="ARBA" id="ARBA00020337"/>
    </source>
</evidence>
<accession>A0A2N4UJM8</accession>
<feature type="domain" description="Glucosamine/galactosamine-6-phosphate isomerase" evidence="8">
    <location>
        <begin position="8"/>
        <end position="214"/>
    </location>
</feature>
<dbReference type="Proteomes" id="UP000234328">
    <property type="component" value="Unassembled WGS sequence"/>
</dbReference>
<dbReference type="GO" id="GO:0005975">
    <property type="term" value="P:carbohydrate metabolic process"/>
    <property type="evidence" value="ECO:0007669"/>
    <property type="project" value="UniProtKB-UniRule"/>
</dbReference>
<dbReference type="InterPro" id="IPR006148">
    <property type="entry name" value="Glc/Gal-6P_isomerase"/>
</dbReference>